<dbReference type="Gene3D" id="1.20.1600.10">
    <property type="entry name" value="Outer membrane efflux proteins (OEP)"/>
    <property type="match status" value="1"/>
</dbReference>
<proteinExistence type="inferred from homology"/>
<dbReference type="PROSITE" id="PS51257">
    <property type="entry name" value="PROKAR_LIPOPROTEIN"/>
    <property type="match status" value="1"/>
</dbReference>
<comment type="subcellular location">
    <subcellularLocation>
        <location evidence="2">Cell membrane</location>
        <topology evidence="2">Lipid-anchor</topology>
    </subcellularLocation>
</comment>
<keyword evidence="2" id="KW-0449">Lipoprotein</keyword>
<dbReference type="GO" id="GO:0005886">
    <property type="term" value="C:plasma membrane"/>
    <property type="evidence" value="ECO:0007669"/>
    <property type="project" value="UniProtKB-SubCell"/>
</dbReference>
<keyword evidence="4" id="KW-1185">Reference proteome</keyword>
<keyword evidence="2" id="KW-0472">Membrane</keyword>
<organism evidence="3 4">
    <name type="scientific">Pigmentiphaga aceris</name>
    <dbReference type="NCBI Taxonomy" id="1940612"/>
    <lineage>
        <taxon>Bacteria</taxon>
        <taxon>Pseudomonadati</taxon>
        <taxon>Pseudomonadota</taxon>
        <taxon>Betaproteobacteria</taxon>
        <taxon>Burkholderiales</taxon>
        <taxon>Alcaligenaceae</taxon>
        <taxon>Pigmentiphaga</taxon>
    </lineage>
</organism>
<dbReference type="KEGG" id="pacr:FXN63_21405"/>
<reference evidence="3 4" key="1">
    <citation type="submission" date="2019-08" db="EMBL/GenBank/DDBJ databases">
        <title>Amphibian skin-associated Pigmentiphaga: genome sequence and occurrence across geography and hosts.</title>
        <authorList>
            <person name="Bletz M.C."/>
            <person name="Bunk B."/>
            <person name="Sproeer C."/>
            <person name="Biwer P."/>
            <person name="Reiter S."/>
            <person name="Rabemananjara F.C.E."/>
            <person name="Schulz S."/>
            <person name="Overmann J."/>
            <person name="Vences M."/>
        </authorList>
    </citation>
    <scope>NUCLEOTIDE SEQUENCE [LARGE SCALE GENOMIC DNA]</scope>
    <source>
        <strain evidence="3 4">Mada1488</strain>
    </source>
</reference>
<dbReference type="RefSeq" id="WP_148817370.1">
    <property type="nucleotide sequence ID" value="NZ_CP043046.1"/>
</dbReference>
<gene>
    <name evidence="3" type="primary">adeC</name>
    <name evidence="3" type="ORF">FXN63_21405</name>
</gene>
<name>A0A5C0B066_9BURK</name>
<dbReference type="OrthoDB" id="9770517at2"/>
<sequence>MIKPFAPLVLVLALSACSLAPRYERPEAPVGSTWPTGPAYNSAATNGATPSVPVAEIGWREFFADPYLQSLIESALANNRDLRVAALNIERARALYQIQSAARLPTINATGDGVRQRTPGALSTTGQARVSQQVAVGLGFSAFELDFFGRVANLREQALEEFLATEDARRSSQISLVAEVANAYLTLLADRQRLRLAQDTLASQRESFKLTQSRFEYGVANDLEVNQARTSVETARADAARFTAQIAQDENALRLLVGNALPAEPTPTQTLRDARLLADLPAGLPSDLLQYRPDIQQAEHLLRGANANIGAARARFFPSISLTSSVGLASTALSGLFEGGSRTWSFAPQITLPIFDGGAIQANYDGAVIGRDIYVAQYEQTIQSAFREVSDALAVRGTIGEQLDAQQALTDAAQRTYTLSEARYRGGIDSYLTSLDSQRALYSAQQGFITTQLSALTSQVTLYKALGGGLTERRDTPAAAATGAAATPVR</sequence>
<feature type="chain" id="PRO_5023026554" evidence="2">
    <location>
        <begin position="21"/>
        <end position="490"/>
    </location>
</feature>
<dbReference type="Pfam" id="PF02321">
    <property type="entry name" value="OEP"/>
    <property type="match status" value="2"/>
</dbReference>
<accession>A0A5C0B066</accession>
<dbReference type="PANTHER" id="PTHR30203:SF32">
    <property type="entry name" value="CATION EFFLUX SYSTEM PROTEIN CUSC"/>
    <property type="match status" value="1"/>
</dbReference>
<evidence type="ECO:0000313" key="4">
    <source>
        <dbReference type="Proteomes" id="UP000325161"/>
    </source>
</evidence>
<dbReference type="SUPFAM" id="SSF56954">
    <property type="entry name" value="Outer membrane efflux proteins (OEP)"/>
    <property type="match status" value="1"/>
</dbReference>
<comment type="similarity">
    <text evidence="1 2">Belongs to the outer membrane factor (OMF) (TC 1.B.17) family.</text>
</comment>
<dbReference type="InterPro" id="IPR003423">
    <property type="entry name" value="OMP_efflux"/>
</dbReference>
<dbReference type="EMBL" id="CP043046">
    <property type="protein sequence ID" value="QEI08112.1"/>
    <property type="molecule type" value="Genomic_DNA"/>
</dbReference>
<evidence type="ECO:0000256" key="1">
    <source>
        <dbReference type="ARBA" id="ARBA00007613"/>
    </source>
</evidence>
<dbReference type="PANTHER" id="PTHR30203">
    <property type="entry name" value="OUTER MEMBRANE CATION EFFLUX PROTEIN"/>
    <property type="match status" value="1"/>
</dbReference>
<keyword evidence="2" id="KW-0564">Palmitate</keyword>
<dbReference type="Gene3D" id="2.20.200.10">
    <property type="entry name" value="Outer membrane efflux proteins (OEP)"/>
    <property type="match status" value="1"/>
</dbReference>
<evidence type="ECO:0000256" key="2">
    <source>
        <dbReference type="RuleBase" id="RU362097"/>
    </source>
</evidence>
<keyword evidence="2" id="KW-0812">Transmembrane</keyword>
<keyword evidence="2" id="KW-1134">Transmembrane beta strand</keyword>
<dbReference type="InterPro" id="IPR010131">
    <property type="entry name" value="MdtP/NodT-like"/>
</dbReference>
<dbReference type="GO" id="GO:0015562">
    <property type="term" value="F:efflux transmembrane transporter activity"/>
    <property type="evidence" value="ECO:0007669"/>
    <property type="project" value="InterPro"/>
</dbReference>
<feature type="signal peptide" evidence="2">
    <location>
        <begin position="1"/>
        <end position="20"/>
    </location>
</feature>
<dbReference type="AlphaFoldDB" id="A0A5C0B066"/>
<evidence type="ECO:0000313" key="3">
    <source>
        <dbReference type="EMBL" id="QEI08112.1"/>
    </source>
</evidence>
<dbReference type="Proteomes" id="UP000325161">
    <property type="component" value="Chromosome"/>
</dbReference>
<keyword evidence="2" id="KW-0732">Signal</keyword>
<protein>
    <submittedName>
        <fullName evidence="3">AdeC/AdeK/OprM family multidrug efflux complex outer membrane factor</fullName>
    </submittedName>
</protein>
<dbReference type="NCBIfam" id="TIGR01845">
    <property type="entry name" value="outer_NodT"/>
    <property type="match status" value="1"/>
</dbReference>